<reference evidence="20" key="1">
    <citation type="journal article" date="2002" name="Science">
        <title>The draft genome of Ciona intestinalis: insights into chordate and vertebrate origins.</title>
        <authorList>
            <person name="Dehal P."/>
            <person name="Satou Y."/>
            <person name="Campbell R.K."/>
            <person name="Chapman J."/>
            <person name="Degnan B."/>
            <person name="De Tomaso A."/>
            <person name="Davidson B."/>
            <person name="Di Gregorio A."/>
            <person name="Gelpke M."/>
            <person name="Goodstein D.M."/>
            <person name="Harafuji N."/>
            <person name="Hastings K.E."/>
            <person name="Ho I."/>
            <person name="Hotta K."/>
            <person name="Huang W."/>
            <person name="Kawashima T."/>
            <person name="Lemaire P."/>
            <person name="Martinez D."/>
            <person name="Meinertzhagen I.A."/>
            <person name="Necula S."/>
            <person name="Nonaka M."/>
            <person name="Putnam N."/>
            <person name="Rash S."/>
            <person name="Saiga H."/>
            <person name="Satake M."/>
            <person name="Terry A."/>
            <person name="Yamada L."/>
            <person name="Wang H.G."/>
            <person name="Awazu S."/>
            <person name="Azumi K."/>
            <person name="Boore J."/>
            <person name="Branno M."/>
            <person name="Chin-Bow S."/>
            <person name="DeSantis R."/>
            <person name="Doyle S."/>
            <person name="Francino P."/>
            <person name="Keys D.N."/>
            <person name="Haga S."/>
            <person name="Hayashi H."/>
            <person name="Hino K."/>
            <person name="Imai K.S."/>
            <person name="Inaba K."/>
            <person name="Kano S."/>
            <person name="Kobayashi K."/>
            <person name="Kobayashi M."/>
            <person name="Lee B.I."/>
            <person name="Makabe K.W."/>
            <person name="Manohar C."/>
            <person name="Matassi G."/>
            <person name="Medina M."/>
            <person name="Mochizuki Y."/>
            <person name="Mount S."/>
            <person name="Morishita T."/>
            <person name="Miura S."/>
            <person name="Nakayama A."/>
            <person name="Nishizaka S."/>
            <person name="Nomoto H."/>
            <person name="Ohta F."/>
            <person name="Oishi K."/>
            <person name="Rigoutsos I."/>
            <person name="Sano M."/>
            <person name="Sasaki A."/>
            <person name="Sasakura Y."/>
            <person name="Shoguchi E."/>
            <person name="Shin-i T."/>
            <person name="Spagnuolo A."/>
            <person name="Stainier D."/>
            <person name="Suzuki M.M."/>
            <person name="Tassy O."/>
            <person name="Takatori N."/>
            <person name="Tokuoka M."/>
            <person name="Yagi K."/>
            <person name="Yoshizaki F."/>
            <person name="Wada S."/>
            <person name="Zhang C."/>
            <person name="Hyatt P.D."/>
            <person name="Larimer F."/>
            <person name="Detter C."/>
            <person name="Doggett N."/>
            <person name="Glavina T."/>
            <person name="Hawkins T."/>
            <person name="Richardson P."/>
            <person name="Lucas S."/>
            <person name="Kohara Y."/>
            <person name="Levine M."/>
            <person name="Satoh N."/>
            <person name="Rokhsar D.S."/>
        </authorList>
    </citation>
    <scope>NUCLEOTIDE SEQUENCE [LARGE SCALE GENOMIC DNA]</scope>
</reference>
<dbReference type="Ensembl" id="ENSCINT00000035813.1">
    <property type="protein sequence ID" value="ENSCINP00000035434.1"/>
    <property type="gene ID" value="ENSCING00000023529.1"/>
</dbReference>
<evidence type="ECO:0000256" key="7">
    <source>
        <dbReference type="ARBA" id="ARBA00023242"/>
    </source>
</evidence>
<dbReference type="GO" id="GO:0140933">
    <property type="term" value="F:5'-(N(7)-methylguanosine 5'-triphospho)-[mRNA] hydrolase activity"/>
    <property type="evidence" value="ECO:0007669"/>
    <property type="project" value="UniProtKB-EC"/>
</dbReference>
<comment type="similarity">
    <text evidence="8">Belongs to the Nudix hydrolase family. NUDT16 subfamily.</text>
</comment>
<comment type="catalytic activity">
    <reaction evidence="15">
        <text>a 5'-end (N(7)-methyl 5'-triphosphoguanosine)-ribonucleoside in mRNA + H2O = N(7)-methyl-GDP + a 5'-end phospho-ribonucleoside in mRNA + 2 H(+)</text>
        <dbReference type="Rhea" id="RHEA:67484"/>
        <dbReference type="Rhea" id="RHEA-COMP:15692"/>
        <dbReference type="Rhea" id="RHEA-COMP:17167"/>
        <dbReference type="ChEBI" id="CHEBI:15377"/>
        <dbReference type="ChEBI" id="CHEBI:15378"/>
        <dbReference type="ChEBI" id="CHEBI:63714"/>
        <dbReference type="ChEBI" id="CHEBI:138282"/>
        <dbReference type="ChEBI" id="CHEBI:156461"/>
        <dbReference type="EC" id="3.6.1.62"/>
    </reaction>
    <physiologicalReaction direction="left-to-right" evidence="15">
        <dbReference type="Rhea" id="RHEA:67485"/>
    </physiologicalReaction>
</comment>
<evidence type="ECO:0000259" key="18">
    <source>
        <dbReference type="PROSITE" id="PS51462"/>
    </source>
</evidence>
<dbReference type="GO" id="GO:0006402">
    <property type="term" value="P:mRNA catabolic process"/>
    <property type="evidence" value="ECO:0000318"/>
    <property type="project" value="GO_Central"/>
</dbReference>
<accession>H2Y0K0</accession>
<evidence type="ECO:0000256" key="13">
    <source>
        <dbReference type="ARBA" id="ARBA00042015"/>
    </source>
</evidence>
<evidence type="ECO:0000256" key="16">
    <source>
        <dbReference type="ARBA" id="ARBA00047875"/>
    </source>
</evidence>
<evidence type="ECO:0000256" key="17">
    <source>
        <dbReference type="ARBA" id="ARBA00048945"/>
    </source>
</evidence>
<comment type="subcellular location">
    <subcellularLocation>
        <location evidence="2">Nucleus</location>
        <location evidence="2">Nucleolus</location>
    </subcellularLocation>
    <subcellularLocation>
        <location evidence="3">Nucleus</location>
        <location evidence="3">Nucleoplasm</location>
    </subcellularLocation>
</comment>
<dbReference type="EMBL" id="EAAA01002185">
    <property type="status" value="NOT_ANNOTATED_CDS"/>
    <property type="molecule type" value="Genomic_DNA"/>
</dbReference>
<dbReference type="GO" id="GO:0016077">
    <property type="term" value="P:sno(s)RNA catabolic process"/>
    <property type="evidence" value="ECO:0000318"/>
    <property type="project" value="GO_Central"/>
</dbReference>
<evidence type="ECO:0000256" key="15">
    <source>
        <dbReference type="ARBA" id="ARBA00047661"/>
    </source>
</evidence>
<dbReference type="GO" id="GO:0005654">
    <property type="term" value="C:nucleoplasm"/>
    <property type="evidence" value="ECO:0007669"/>
    <property type="project" value="UniProtKB-SubCell"/>
</dbReference>
<evidence type="ECO:0000256" key="14">
    <source>
        <dbReference type="ARBA" id="ARBA00043162"/>
    </source>
</evidence>
<evidence type="ECO:0000256" key="8">
    <source>
        <dbReference type="ARBA" id="ARBA00038173"/>
    </source>
</evidence>
<dbReference type="PANTHER" id="PTHR31699:SF1">
    <property type="entry name" value="U8 SNORNA-DECAPPING ENZYME"/>
    <property type="match status" value="1"/>
</dbReference>
<dbReference type="PROSITE" id="PS00893">
    <property type="entry name" value="NUDIX_BOX"/>
    <property type="match status" value="1"/>
</dbReference>
<organism evidence="19 20">
    <name type="scientific">Ciona intestinalis</name>
    <name type="common">Transparent sea squirt</name>
    <name type="synonym">Ascidia intestinalis</name>
    <dbReference type="NCBI Taxonomy" id="7719"/>
    <lineage>
        <taxon>Eukaryota</taxon>
        <taxon>Metazoa</taxon>
        <taxon>Chordata</taxon>
        <taxon>Tunicata</taxon>
        <taxon>Ascidiacea</taxon>
        <taxon>Phlebobranchia</taxon>
        <taxon>Cionidae</taxon>
        <taxon>Ciona</taxon>
    </lineage>
</organism>
<reference evidence="19" key="4">
    <citation type="submission" date="2025-09" db="UniProtKB">
        <authorList>
            <consortium name="Ensembl"/>
        </authorList>
    </citation>
    <scope>IDENTIFICATION</scope>
</reference>
<dbReference type="GO" id="GO:0005634">
    <property type="term" value="C:nucleus"/>
    <property type="evidence" value="ECO:0000318"/>
    <property type="project" value="GO_Central"/>
</dbReference>
<proteinExistence type="inferred from homology"/>
<dbReference type="EC" id="3.6.1.64" evidence="9"/>
<dbReference type="GO" id="GO:0030515">
    <property type="term" value="F:snoRNA binding"/>
    <property type="evidence" value="ECO:0000318"/>
    <property type="project" value="GO_Central"/>
</dbReference>
<dbReference type="Pfam" id="PF22327">
    <property type="entry name" value="Nudt16-like"/>
    <property type="match status" value="1"/>
</dbReference>
<dbReference type="InterPro" id="IPR015797">
    <property type="entry name" value="NUDIX_hydrolase-like_dom_sf"/>
</dbReference>
<dbReference type="OMA" id="ENRTLEC"/>
<evidence type="ECO:0000313" key="20">
    <source>
        <dbReference type="Proteomes" id="UP000008144"/>
    </source>
</evidence>
<dbReference type="SUPFAM" id="SSF55811">
    <property type="entry name" value="Nudix"/>
    <property type="match status" value="1"/>
</dbReference>
<comment type="cofactor">
    <cofactor evidence="1">
        <name>Co(2+)</name>
        <dbReference type="ChEBI" id="CHEBI:48828"/>
    </cofactor>
</comment>
<reference evidence="19" key="3">
    <citation type="submission" date="2025-08" db="UniProtKB">
        <authorList>
            <consortium name="Ensembl"/>
        </authorList>
    </citation>
    <scope>IDENTIFICATION</scope>
</reference>
<dbReference type="InterPro" id="IPR020084">
    <property type="entry name" value="NUDIX_hydrolase_CS"/>
</dbReference>
<evidence type="ECO:0000256" key="9">
    <source>
        <dbReference type="ARBA" id="ARBA00038899"/>
    </source>
</evidence>
<dbReference type="GO" id="GO:0009117">
    <property type="term" value="P:nucleotide metabolic process"/>
    <property type="evidence" value="ECO:0007669"/>
    <property type="project" value="UniProtKB-KW"/>
</dbReference>
<name>H2Y0K0_CIOIN</name>
<dbReference type="Gene3D" id="3.90.79.10">
    <property type="entry name" value="Nucleoside Triphosphate Pyrophosphohydrolase"/>
    <property type="match status" value="1"/>
</dbReference>
<keyword evidence="5" id="KW-0694">RNA-binding</keyword>
<dbReference type="PANTHER" id="PTHR31699">
    <property type="entry name" value="NUDIX T16 FAMILY MEMBER"/>
    <property type="match status" value="1"/>
</dbReference>
<evidence type="ECO:0000313" key="19">
    <source>
        <dbReference type="Ensembl" id="ENSCINP00000035434.1"/>
    </source>
</evidence>
<dbReference type="InterPro" id="IPR000086">
    <property type="entry name" value="NUDIX_hydrolase_dom"/>
</dbReference>
<reference evidence="19" key="2">
    <citation type="journal article" date="2008" name="Genome Biol.">
        <title>Improved genome assembly and evidence-based global gene model set for the chordate Ciona intestinalis: new insight into intron and operon populations.</title>
        <authorList>
            <person name="Satou Y."/>
            <person name="Mineta K."/>
            <person name="Ogasawara M."/>
            <person name="Sasakura Y."/>
            <person name="Shoguchi E."/>
            <person name="Ueno K."/>
            <person name="Yamada L."/>
            <person name="Matsumoto J."/>
            <person name="Wasserscheid J."/>
            <person name="Dewar K."/>
            <person name="Wiley G.B."/>
            <person name="Macmil S.L."/>
            <person name="Roe B.A."/>
            <person name="Zeller R.W."/>
            <person name="Hastings K.E."/>
            <person name="Lemaire P."/>
            <person name="Lindquist E."/>
            <person name="Endo T."/>
            <person name="Hotta K."/>
            <person name="Inaba K."/>
        </authorList>
    </citation>
    <scope>NUCLEOTIDE SEQUENCE [LARGE SCALE GENOMIC DNA]</scope>
    <source>
        <strain evidence="19">wild type</strain>
    </source>
</reference>
<evidence type="ECO:0000256" key="1">
    <source>
        <dbReference type="ARBA" id="ARBA00001941"/>
    </source>
</evidence>
<dbReference type="AlphaFoldDB" id="H2Y0K0"/>
<comment type="catalytic activity">
    <reaction evidence="16">
        <text>IDP + H2O = IMP + phosphate + H(+)</text>
        <dbReference type="Rhea" id="RHEA:35207"/>
        <dbReference type="ChEBI" id="CHEBI:15377"/>
        <dbReference type="ChEBI" id="CHEBI:15378"/>
        <dbReference type="ChEBI" id="CHEBI:43474"/>
        <dbReference type="ChEBI" id="CHEBI:58053"/>
        <dbReference type="ChEBI" id="CHEBI:58280"/>
        <dbReference type="EC" id="3.6.1.64"/>
    </reaction>
    <physiologicalReaction direction="left-to-right" evidence="16">
        <dbReference type="Rhea" id="RHEA:35208"/>
    </physiologicalReaction>
</comment>
<evidence type="ECO:0000256" key="11">
    <source>
        <dbReference type="ARBA" id="ARBA00041450"/>
    </source>
</evidence>
<sequence length="175" mass="20132">GYRHAAHALIYCKMAPSNEKMKHAVMMQLRFDGTLGFPGGFVDGGENLENGLNRELYEEIGLTQANHFTETDYFGSWYHEHIRLMDHFYVKKLTENDFVKLENRTLECHDWGGETMGIIRVPLQKSSKNPNFYSLSQFFQHNFIGNAKHQLIQVLVEKNILPAVDVQDASVNLIN</sequence>
<dbReference type="Proteomes" id="UP000008144">
    <property type="component" value="Chromosome 5"/>
</dbReference>
<keyword evidence="20" id="KW-1185">Reference proteome</keyword>
<dbReference type="GO" id="GO:0005730">
    <property type="term" value="C:nucleolus"/>
    <property type="evidence" value="ECO:0007669"/>
    <property type="project" value="UniProtKB-SubCell"/>
</dbReference>
<evidence type="ECO:0000256" key="6">
    <source>
        <dbReference type="ARBA" id="ARBA00023080"/>
    </source>
</evidence>
<keyword evidence="4" id="KW-0378">Hydrolase</keyword>
<dbReference type="STRING" id="7719.ENSCINP00000035434"/>
<keyword evidence="6" id="KW-0546">Nucleotide metabolism</keyword>
<dbReference type="GO" id="GO:1990003">
    <property type="term" value="F:IDP phosphatase activity"/>
    <property type="evidence" value="ECO:0007669"/>
    <property type="project" value="UniProtKB-EC"/>
</dbReference>
<dbReference type="InterPro" id="IPR054754">
    <property type="entry name" value="NudT16"/>
</dbReference>
<evidence type="ECO:0000256" key="10">
    <source>
        <dbReference type="ARBA" id="ARBA00039871"/>
    </source>
</evidence>
<dbReference type="HOGENOM" id="CLU_110418_1_0_1"/>
<evidence type="ECO:0000256" key="5">
    <source>
        <dbReference type="ARBA" id="ARBA00022884"/>
    </source>
</evidence>
<keyword evidence="7" id="KW-0539">Nucleus</keyword>
<dbReference type="GO" id="GO:1990174">
    <property type="term" value="F:phosphodiesterase decapping endonuclease activity"/>
    <property type="evidence" value="ECO:0000318"/>
    <property type="project" value="GO_Central"/>
</dbReference>
<dbReference type="PROSITE" id="PS51462">
    <property type="entry name" value="NUDIX"/>
    <property type="match status" value="1"/>
</dbReference>
<dbReference type="InParanoid" id="H2Y0K0"/>
<protein>
    <recommendedName>
        <fullName evidence="10">U8 snoRNA-decapping enzyme</fullName>
        <ecNumber evidence="9">3.6.1.64</ecNumber>
    </recommendedName>
    <alternativeName>
        <fullName evidence="13">IDP phosphatase</fullName>
    </alternativeName>
    <alternativeName>
        <fullName evidence="11">Inosine diphosphate phosphatase</fullName>
    </alternativeName>
    <alternativeName>
        <fullName evidence="12">Nucleoside diphosphate-linked moiety X motif 16</fullName>
    </alternativeName>
    <alternativeName>
        <fullName evidence="14">m7GpppN-mRNA hydrolase</fullName>
    </alternativeName>
</protein>
<evidence type="ECO:0000256" key="12">
    <source>
        <dbReference type="ARBA" id="ARBA00041656"/>
    </source>
</evidence>
<evidence type="ECO:0000256" key="3">
    <source>
        <dbReference type="ARBA" id="ARBA00004642"/>
    </source>
</evidence>
<evidence type="ECO:0000256" key="4">
    <source>
        <dbReference type="ARBA" id="ARBA00022801"/>
    </source>
</evidence>
<feature type="domain" description="Nudix hydrolase" evidence="18">
    <location>
        <begin position="1"/>
        <end position="143"/>
    </location>
</feature>
<evidence type="ECO:0000256" key="2">
    <source>
        <dbReference type="ARBA" id="ARBA00004604"/>
    </source>
</evidence>
<comment type="catalytic activity">
    <reaction evidence="17">
        <text>dIDP + H2O = dIMP + phosphate + H(+)</text>
        <dbReference type="Rhea" id="RHEA:35211"/>
        <dbReference type="ChEBI" id="CHEBI:15377"/>
        <dbReference type="ChEBI" id="CHEBI:15378"/>
        <dbReference type="ChEBI" id="CHEBI:43474"/>
        <dbReference type="ChEBI" id="CHEBI:61194"/>
        <dbReference type="ChEBI" id="CHEBI:62286"/>
        <dbReference type="EC" id="3.6.1.64"/>
    </reaction>
    <physiologicalReaction direction="left-to-right" evidence="17">
        <dbReference type="Rhea" id="RHEA:35212"/>
    </physiologicalReaction>
</comment>
<dbReference type="GeneTree" id="ENSGT00390000016224"/>